<keyword evidence="3" id="KW-1185">Reference proteome</keyword>
<accession>A0A387BS83</accession>
<dbReference type="InterPro" id="IPR027417">
    <property type="entry name" value="P-loop_NTPase"/>
</dbReference>
<dbReference type="Gene3D" id="3.40.50.300">
    <property type="entry name" value="P-loop containing nucleotide triphosphate hydrolases"/>
    <property type="match status" value="2"/>
</dbReference>
<dbReference type="RefSeq" id="WP_120791086.1">
    <property type="nucleotide sequence ID" value="NZ_CP032625.1"/>
</dbReference>
<evidence type="ECO:0000256" key="1">
    <source>
        <dbReference type="SAM" id="MobiDB-lite"/>
    </source>
</evidence>
<dbReference type="Proteomes" id="UP000275069">
    <property type="component" value="Plasmid unnamed1"/>
</dbReference>
<gene>
    <name evidence="2" type="ORF">D7I44_17935</name>
</gene>
<evidence type="ECO:0000313" key="3">
    <source>
        <dbReference type="Proteomes" id="UP000275069"/>
    </source>
</evidence>
<evidence type="ECO:0000313" key="2">
    <source>
        <dbReference type="EMBL" id="AYG05558.1"/>
    </source>
</evidence>
<dbReference type="KEGG" id="gry:D7I44_17935"/>
<name>A0A387BS83_9MICO</name>
<dbReference type="EMBL" id="CP032625">
    <property type="protein sequence ID" value="AYG05558.1"/>
    <property type="molecule type" value="Genomic_DNA"/>
</dbReference>
<sequence>MTEPNNSRGRRANRRKDAPEGTTGSPAGAQPAEGTPMPRPLPWQAKVPGLRIIVSPERWAEAEQLAMMQTGPAEPVVATSSIVDSYESTQVRGEATPWSRPGSALRVNSRAARHGFYAPRESGAPSTTKQAEVLQTALLAPPTGAEGVVNGRDHLSKSTISYDPITAYNAKPKGQISSPNVLVVGDVGGGKSASTKCIFVLRPLVLRQRRAIVFDKKDRNGEGEYAEVTRFMGAEPLKFSAEGSSTRLNLLDPAVVAAGGIIGQADLLLAVTRVVRGDKPADEWEENAARSALRHLLADFEDIGRTPTAADLLPYLGRVPGESDMSAEAKERYHQHGLTMRLALENLLDGFGGIFDGETSANVNLDHKLTTFDISQLQNEGPAVPVIMAIGHMWMLGRATRDRGWRTNVIYEEGWNLIGGPSARLVNSNVRLARGLGFSNIFVIQKGSTIPKGSEGYSVVQEAQTLYAFRHSRSDDAEWVREAFDLDPESTRTLEHLETGHAILKIGDRPETHLEVQRSRWEERMTNTDEGLAGTVSE</sequence>
<proteinExistence type="predicted"/>
<dbReference type="OrthoDB" id="3972227at2"/>
<feature type="region of interest" description="Disordered" evidence="1">
    <location>
        <begin position="1"/>
        <end position="43"/>
    </location>
</feature>
<geneLocation type="plasmid" evidence="2 3">
    <name>unnamed1</name>
</geneLocation>
<reference evidence="2 3" key="1">
    <citation type="submission" date="2018-09" db="EMBL/GenBank/DDBJ databases">
        <title>Genome sequencing of strain 2DFW10M-5.</title>
        <authorList>
            <person name="Heo J."/>
            <person name="Kim S.-J."/>
            <person name="Kwon S.-W."/>
        </authorList>
    </citation>
    <scope>NUCLEOTIDE SEQUENCE [LARGE SCALE GENOMIC DNA]</scope>
    <source>
        <strain evidence="2 3">2DFW10M-5</strain>
        <plasmid evidence="2 3">unnamed1</plasmid>
    </source>
</reference>
<dbReference type="AlphaFoldDB" id="A0A387BS83"/>
<organism evidence="2 3">
    <name type="scientific">Gryllotalpicola protaetiae</name>
    <dbReference type="NCBI Taxonomy" id="2419771"/>
    <lineage>
        <taxon>Bacteria</taxon>
        <taxon>Bacillati</taxon>
        <taxon>Actinomycetota</taxon>
        <taxon>Actinomycetes</taxon>
        <taxon>Micrococcales</taxon>
        <taxon>Microbacteriaceae</taxon>
        <taxon>Gryllotalpicola</taxon>
    </lineage>
</organism>
<protein>
    <submittedName>
        <fullName evidence="2">ATP/GTP-binding protein</fullName>
    </submittedName>
</protein>
<dbReference type="SUPFAM" id="SSF52540">
    <property type="entry name" value="P-loop containing nucleoside triphosphate hydrolases"/>
    <property type="match status" value="1"/>
</dbReference>
<keyword evidence="2" id="KW-0614">Plasmid</keyword>